<dbReference type="PANTHER" id="PTHR37477">
    <property type="entry name" value="COBALT-PRECORRIN-5A HYDROLASE"/>
    <property type="match status" value="1"/>
</dbReference>
<dbReference type="OrthoDB" id="9781023at2"/>
<dbReference type="InterPro" id="IPR002750">
    <property type="entry name" value="CobE/GbiG_C"/>
</dbReference>
<evidence type="ECO:0000313" key="4">
    <source>
        <dbReference type="EMBL" id="VTQ86344.1"/>
    </source>
</evidence>
<dbReference type="PANTHER" id="PTHR37477:SF1">
    <property type="entry name" value="COBALT-PRECORRIN-5A HYDROLASE"/>
    <property type="match status" value="1"/>
</dbReference>
<dbReference type="InterPro" id="IPR021744">
    <property type="entry name" value="CbiG_N"/>
</dbReference>
<dbReference type="AlphaFoldDB" id="A0A4U9R4M1"/>
<feature type="domain" description="Cobalamin biosynthesis central region" evidence="3">
    <location>
        <begin position="134"/>
        <end position="202"/>
    </location>
</feature>
<evidence type="ECO:0000259" key="2">
    <source>
        <dbReference type="Pfam" id="PF11760"/>
    </source>
</evidence>
<reference evidence="4 5" key="1">
    <citation type="submission" date="2019-05" db="EMBL/GenBank/DDBJ databases">
        <authorList>
            <consortium name="Pathogen Informatics"/>
        </authorList>
    </citation>
    <scope>NUCLEOTIDE SEQUENCE [LARGE SCALE GENOMIC DNA]</scope>
    <source>
        <strain evidence="4 5">NCTC503</strain>
    </source>
</reference>
<dbReference type="RefSeq" id="WP_138209625.1">
    <property type="nucleotide sequence ID" value="NZ_CBCRUQ010000016.1"/>
</dbReference>
<dbReference type="Pfam" id="PF11760">
    <property type="entry name" value="CbiG_N"/>
    <property type="match status" value="1"/>
</dbReference>
<accession>A0A4U9R4M1</accession>
<dbReference type="InterPro" id="IPR038029">
    <property type="entry name" value="GbiG_N_sf"/>
</dbReference>
<dbReference type="InterPro" id="IPR052553">
    <property type="entry name" value="CbiG_hydrolase"/>
</dbReference>
<protein>
    <submittedName>
        <fullName evidence="4">Cobalamin biosynthesis protein CbiG</fullName>
    </submittedName>
</protein>
<evidence type="ECO:0000313" key="5">
    <source>
        <dbReference type="Proteomes" id="UP000308489"/>
    </source>
</evidence>
<name>A0A4U9R4M1_HATHI</name>
<proteinExistence type="predicted"/>
<dbReference type="SUPFAM" id="SSF159672">
    <property type="entry name" value="CbiG N-terminal domain-like"/>
    <property type="match status" value="1"/>
</dbReference>
<dbReference type="GO" id="GO:0009236">
    <property type="term" value="P:cobalamin biosynthetic process"/>
    <property type="evidence" value="ECO:0007669"/>
    <property type="project" value="InterPro"/>
</dbReference>
<dbReference type="InterPro" id="IPR021745">
    <property type="entry name" value="CbiG_mid"/>
</dbReference>
<feature type="domain" description="CobE/GbiG C-terminal" evidence="1">
    <location>
        <begin position="218"/>
        <end position="333"/>
    </location>
</feature>
<dbReference type="Pfam" id="PF11761">
    <property type="entry name" value="CbiG_mid"/>
    <property type="match status" value="1"/>
</dbReference>
<sequence>MLEIKQKNFLAIICVTEEGHLISEKIKNTFDARVYRREDVKSIGIKEVSKEAFSKYNFVIFISSTGIAVRSISSLVKSKTEDPGVLVIDNSSRYVISLLSGHIGGANELTESIAEILGAEPIITTATDNLGITAPDMVAKKNNLIIDNMKICKDVAAFLVHRDKVGFLDKNGVIDIPKGYTPYNNETSKHVKALVLVTNEDSTKDYGIPVLKLIRQNIVLGIGCKKDYPEDTMEEKVFKTLREYNIDKRSIKAIGTAWVKAEEKAIISLSKTLNCAMKTYTKEEIQRVHHHYKGSDFVEKNIGVRAVCEPSCELLGGRLITDKLPLEGMTLCIGVLEERE</sequence>
<dbReference type="Pfam" id="PF01890">
    <property type="entry name" value="CbiG_C"/>
    <property type="match status" value="1"/>
</dbReference>
<dbReference type="SUPFAM" id="SSF159664">
    <property type="entry name" value="CobE/GbiG C-terminal domain-like"/>
    <property type="match status" value="1"/>
</dbReference>
<feature type="domain" description="Cobalamin synthesis G N-terminal" evidence="2">
    <location>
        <begin position="48"/>
        <end position="128"/>
    </location>
</feature>
<keyword evidence="5" id="KW-1185">Reference proteome</keyword>
<dbReference type="InterPro" id="IPR036518">
    <property type="entry name" value="CobE/GbiG_C_sf"/>
</dbReference>
<gene>
    <name evidence="4" type="primary">cbiG</name>
    <name evidence="4" type="ORF">NCTC503_00916</name>
</gene>
<dbReference type="KEGG" id="hhw:NCTC503_00916"/>
<evidence type="ECO:0000259" key="3">
    <source>
        <dbReference type="Pfam" id="PF11761"/>
    </source>
</evidence>
<organism evidence="4 5">
    <name type="scientific">Hathewaya histolytica</name>
    <name type="common">Clostridium histolyticum</name>
    <dbReference type="NCBI Taxonomy" id="1498"/>
    <lineage>
        <taxon>Bacteria</taxon>
        <taxon>Bacillati</taxon>
        <taxon>Bacillota</taxon>
        <taxon>Clostridia</taxon>
        <taxon>Eubacteriales</taxon>
        <taxon>Clostridiaceae</taxon>
        <taxon>Hathewaya</taxon>
    </lineage>
</organism>
<dbReference type="Gene3D" id="3.40.50.11220">
    <property type="match status" value="1"/>
</dbReference>
<dbReference type="Gene3D" id="3.30.420.180">
    <property type="entry name" value="CobE/GbiG C-terminal domain"/>
    <property type="match status" value="1"/>
</dbReference>
<dbReference type="NCBIfam" id="NF004466">
    <property type="entry name" value="PRK05788.1-4"/>
    <property type="match status" value="1"/>
</dbReference>
<evidence type="ECO:0000259" key="1">
    <source>
        <dbReference type="Pfam" id="PF01890"/>
    </source>
</evidence>
<dbReference type="Proteomes" id="UP000308489">
    <property type="component" value="Chromosome 1"/>
</dbReference>
<dbReference type="EMBL" id="LR590481">
    <property type="protein sequence ID" value="VTQ86344.1"/>
    <property type="molecule type" value="Genomic_DNA"/>
</dbReference>